<protein>
    <submittedName>
        <fullName evidence="2">Uncharacterized protein</fullName>
    </submittedName>
</protein>
<evidence type="ECO:0000256" key="1">
    <source>
        <dbReference type="SAM" id="MobiDB-lite"/>
    </source>
</evidence>
<proteinExistence type="predicted"/>
<accession>A0A392R7Y1</accession>
<name>A0A392R7Y1_9FABA</name>
<dbReference type="Proteomes" id="UP000265520">
    <property type="component" value="Unassembled WGS sequence"/>
</dbReference>
<dbReference type="EMBL" id="LXQA010190906">
    <property type="protein sequence ID" value="MCI31890.1"/>
    <property type="molecule type" value="Genomic_DNA"/>
</dbReference>
<reference evidence="2 3" key="1">
    <citation type="journal article" date="2018" name="Front. Plant Sci.">
        <title>Red Clover (Trifolium pratense) and Zigzag Clover (T. medium) - A Picture of Genomic Similarities and Differences.</title>
        <authorList>
            <person name="Dluhosova J."/>
            <person name="Istvanek J."/>
            <person name="Nedelnik J."/>
            <person name="Repkova J."/>
        </authorList>
    </citation>
    <scope>NUCLEOTIDE SEQUENCE [LARGE SCALE GENOMIC DNA]</scope>
    <source>
        <strain evidence="3">cv. 10/8</strain>
        <tissue evidence="2">Leaf</tissue>
    </source>
</reference>
<keyword evidence="3" id="KW-1185">Reference proteome</keyword>
<organism evidence="2 3">
    <name type="scientific">Trifolium medium</name>
    <dbReference type="NCBI Taxonomy" id="97028"/>
    <lineage>
        <taxon>Eukaryota</taxon>
        <taxon>Viridiplantae</taxon>
        <taxon>Streptophyta</taxon>
        <taxon>Embryophyta</taxon>
        <taxon>Tracheophyta</taxon>
        <taxon>Spermatophyta</taxon>
        <taxon>Magnoliopsida</taxon>
        <taxon>eudicotyledons</taxon>
        <taxon>Gunneridae</taxon>
        <taxon>Pentapetalae</taxon>
        <taxon>rosids</taxon>
        <taxon>fabids</taxon>
        <taxon>Fabales</taxon>
        <taxon>Fabaceae</taxon>
        <taxon>Papilionoideae</taxon>
        <taxon>50 kb inversion clade</taxon>
        <taxon>NPAAA clade</taxon>
        <taxon>Hologalegina</taxon>
        <taxon>IRL clade</taxon>
        <taxon>Trifolieae</taxon>
        <taxon>Trifolium</taxon>
    </lineage>
</organism>
<dbReference type="AlphaFoldDB" id="A0A392R7Y1"/>
<feature type="compositionally biased region" description="Pro residues" evidence="1">
    <location>
        <begin position="10"/>
        <end position="25"/>
    </location>
</feature>
<feature type="region of interest" description="Disordered" evidence="1">
    <location>
        <begin position="1"/>
        <end position="29"/>
    </location>
</feature>
<sequence>MVLNSDSNNPTPPNNPTTPTNPPSPSSLSRAMVMTSAPFYLNPQTATFSHNLTTPNSFGWTGNNPSLFPNYVRMNPIQ</sequence>
<evidence type="ECO:0000313" key="2">
    <source>
        <dbReference type="EMBL" id="MCI31890.1"/>
    </source>
</evidence>
<feature type="non-terminal residue" evidence="2">
    <location>
        <position position="78"/>
    </location>
</feature>
<comment type="caution">
    <text evidence="2">The sequence shown here is derived from an EMBL/GenBank/DDBJ whole genome shotgun (WGS) entry which is preliminary data.</text>
</comment>
<evidence type="ECO:0000313" key="3">
    <source>
        <dbReference type="Proteomes" id="UP000265520"/>
    </source>
</evidence>